<evidence type="ECO:0000313" key="3">
    <source>
        <dbReference type="Proteomes" id="UP000434957"/>
    </source>
</evidence>
<gene>
    <name evidence="1" type="ORF">PR002_g24090</name>
    <name evidence="2" type="ORF">PR003_g11448</name>
</gene>
<dbReference type="OrthoDB" id="10284471at2759"/>
<accession>A0A6A3IJ00</accession>
<organism evidence="1 4">
    <name type="scientific">Phytophthora rubi</name>
    <dbReference type="NCBI Taxonomy" id="129364"/>
    <lineage>
        <taxon>Eukaryota</taxon>
        <taxon>Sar</taxon>
        <taxon>Stramenopiles</taxon>
        <taxon>Oomycota</taxon>
        <taxon>Peronosporomycetes</taxon>
        <taxon>Peronosporales</taxon>
        <taxon>Peronosporaceae</taxon>
        <taxon>Phytophthora</taxon>
    </lineage>
</organism>
<proteinExistence type="predicted"/>
<dbReference type="Proteomes" id="UP000434957">
    <property type="component" value="Unassembled WGS sequence"/>
</dbReference>
<name>A0A6A3IJ00_9STRA</name>
<evidence type="ECO:0000313" key="2">
    <source>
        <dbReference type="EMBL" id="KAE9338553.1"/>
    </source>
</evidence>
<dbReference type="EMBL" id="QXFU01002882">
    <property type="protein sequence ID" value="KAE8980535.1"/>
    <property type="molecule type" value="Genomic_DNA"/>
</dbReference>
<protein>
    <submittedName>
        <fullName evidence="1">Uncharacterized protein</fullName>
    </submittedName>
</protein>
<comment type="caution">
    <text evidence="1">The sequence shown here is derived from an EMBL/GenBank/DDBJ whole genome shotgun (WGS) entry which is preliminary data.</text>
</comment>
<dbReference type="AlphaFoldDB" id="A0A6A3IJ00"/>
<dbReference type="Proteomes" id="UP000435112">
    <property type="component" value="Unassembled WGS sequence"/>
</dbReference>
<keyword evidence="3" id="KW-1185">Reference proteome</keyword>
<reference evidence="1 4" key="1">
    <citation type="submission" date="2018-09" db="EMBL/GenBank/DDBJ databases">
        <title>Genomic investigation of the strawberry pathogen Phytophthora fragariae indicates pathogenicity is determined by transcriptional variation in three key races.</title>
        <authorList>
            <person name="Adams T.M."/>
            <person name="Armitage A.D."/>
            <person name="Sobczyk M.K."/>
            <person name="Bates H.J."/>
            <person name="Dunwell J.M."/>
            <person name="Nellist C.F."/>
            <person name="Harrison R.J."/>
        </authorList>
    </citation>
    <scope>NUCLEOTIDE SEQUENCE [LARGE SCALE GENOMIC DNA]</scope>
    <source>
        <strain evidence="1 4">SCRP324</strain>
        <strain evidence="2 3">SCRP333</strain>
    </source>
</reference>
<dbReference type="EMBL" id="QXFT01000659">
    <property type="protein sequence ID" value="KAE9338553.1"/>
    <property type="molecule type" value="Genomic_DNA"/>
</dbReference>
<evidence type="ECO:0000313" key="1">
    <source>
        <dbReference type="EMBL" id="KAE8980535.1"/>
    </source>
</evidence>
<sequence length="37" mass="3830">MSKSTETPHRSYSSKSGAALSACAVMTSLLTRTKGSP</sequence>
<evidence type="ECO:0000313" key="4">
    <source>
        <dbReference type="Proteomes" id="UP000435112"/>
    </source>
</evidence>